<evidence type="ECO:0000256" key="2">
    <source>
        <dbReference type="ARBA" id="ARBA00022737"/>
    </source>
</evidence>
<sequence>LSNNHIKDLKGISTLTNLTSLNITNNNVSDIKEIYFLRNLRFLYIKGNDLGEIEEDQFLGSLKLLDLRQHTIKIRRQKEVNPKIIINIVILIAIPLIALLITFLIWIGYYNITKMTGGDFSGLDMFDASFFWPTFGLSLLAAPLVGVILLYIGKLLL</sequence>
<comment type="caution">
    <text evidence="4">The sequence shown here is derived from an EMBL/GenBank/DDBJ whole genome shotgun (WGS) entry which is preliminary data.</text>
</comment>
<dbReference type="SUPFAM" id="SSF52075">
    <property type="entry name" value="Outer arm dynein light chain 1"/>
    <property type="match status" value="1"/>
</dbReference>
<reference evidence="4" key="1">
    <citation type="journal article" date="2014" name="Front. Microbiol.">
        <title>High frequency of phylogenetically diverse reductive dehalogenase-homologous genes in deep subseafloor sedimentary metagenomes.</title>
        <authorList>
            <person name="Kawai M."/>
            <person name="Futagami T."/>
            <person name="Toyoda A."/>
            <person name="Takaki Y."/>
            <person name="Nishi S."/>
            <person name="Hori S."/>
            <person name="Arai W."/>
            <person name="Tsubouchi T."/>
            <person name="Morono Y."/>
            <person name="Uchiyama I."/>
            <person name="Ito T."/>
            <person name="Fujiyama A."/>
            <person name="Inagaki F."/>
            <person name="Takami H."/>
        </authorList>
    </citation>
    <scope>NUCLEOTIDE SEQUENCE</scope>
    <source>
        <strain evidence="4">Expedition CK06-06</strain>
    </source>
</reference>
<dbReference type="PROSITE" id="PS51450">
    <property type="entry name" value="LRR"/>
    <property type="match status" value="2"/>
</dbReference>
<keyword evidence="2" id="KW-0677">Repeat</keyword>
<evidence type="ECO:0000256" key="3">
    <source>
        <dbReference type="SAM" id="Phobius"/>
    </source>
</evidence>
<feature type="transmembrane region" description="Helical" evidence="3">
    <location>
        <begin position="84"/>
        <end position="110"/>
    </location>
</feature>
<dbReference type="AlphaFoldDB" id="X0U6K0"/>
<dbReference type="Gene3D" id="3.80.10.10">
    <property type="entry name" value="Ribonuclease Inhibitor"/>
    <property type="match status" value="1"/>
</dbReference>
<evidence type="ECO:0000313" key="4">
    <source>
        <dbReference type="EMBL" id="GAG01200.1"/>
    </source>
</evidence>
<dbReference type="InterPro" id="IPR001611">
    <property type="entry name" value="Leu-rich_rpt"/>
</dbReference>
<feature type="transmembrane region" description="Helical" evidence="3">
    <location>
        <begin position="130"/>
        <end position="152"/>
    </location>
</feature>
<proteinExistence type="predicted"/>
<name>X0U6K0_9ZZZZ</name>
<gene>
    <name evidence="4" type="ORF">S01H1_43627</name>
</gene>
<keyword evidence="3" id="KW-1133">Transmembrane helix</keyword>
<protein>
    <submittedName>
        <fullName evidence="4">Uncharacterized protein</fullName>
    </submittedName>
</protein>
<dbReference type="InterPro" id="IPR025875">
    <property type="entry name" value="Leu-rich_rpt_4"/>
</dbReference>
<keyword evidence="3" id="KW-0812">Transmembrane</keyword>
<keyword evidence="3" id="KW-0472">Membrane</keyword>
<dbReference type="InterPro" id="IPR032675">
    <property type="entry name" value="LRR_dom_sf"/>
</dbReference>
<feature type="non-terminal residue" evidence="4">
    <location>
        <position position="1"/>
    </location>
</feature>
<dbReference type="EMBL" id="BARS01027797">
    <property type="protein sequence ID" value="GAG01200.1"/>
    <property type="molecule type" value="Genomic_DNA"/>
</dbReference>
<evidence type="ECO:0000256" key="1">
    <source>
        <dbReference type="ARBA" id="ARBA00022614"/>
    </source>
</evidence>
<keyword evidence="1" id="KW-0433">Leucine-rich repeat</keyword>
<dbReference type="Pfam" id="PF12799">
    <property type="entry name" value="LRR_4"/>
    <property type="match status" value="1"/>
</dbReference>
<organism evidence="4">
    <name type="scientific">marine sediment metagenome</name>
    <dbReference type="NCBI Taxonomy" id="412755"/>
    <lineage>
        <taxon>unclassified sequences</taxon>
        <taxon>metagenomes</taxon>
        <taxon>ecological metagenomes</taxon>
    </lineage>
</organism>
<accession>X0U6K0</accession>